<dbReference type="Gene3D" id="3.30.420.40">
    <property type="match status" value="2"/>
</dbReference>
<proteinExistence type="inferred from homology"/>
<dbReference type="PANTHER" id="PTHR19375">
    <property type="entry name" value="HEAT SHOCK PROTEIN 70KDA"/>
    <property type="match status" value="1"/>
</dbReference>
<comment type="similarity">
    <text evidence="1">Belongs to the heat shock protein 70 family.</text>
</comment>
<dbReference type="InterPro" id="IPR013126">
    <property type="entry name" value="Hsp_70_fam"/>
</dbReference>
<dbReference type="PRINTS" id="PR00301">
    <property type="entry name" value="HEATSHOCK70"/>
</dbReference>
<dbReference type="SUPFAM" id="SSF53067">
    <property type="entry name" value="Actin-like ATPase domain"/>
    <property type="match status" value="1"/>
</dbReference>
<dbReference type="Proteomes" id="UP000694865">
    <property type="component" value="Unplaced"/>
</dbReference>
<dbReference type="InterPro" id="IPR029047">
    <property type="entry name" value="HSP70_peptide-bd_sf"/>
</dbReference>
<accession>A0ABM0M2K1</accession>
<evidence type="ECO:0000256" key="2">
    <source>
        <dbReference type="ARBA" id="ARBA00022741"/>
    </source>
</evidence>
<protein>
    <submittedName>
        <fullName evidence="5">78 kDa glucose-regulated protein-like</fullName>
    </submittedName>
</protein>
<dbReference type="InterPro" id="IPR043129">
    <property type="entry name" value="ATPase_NBD"/>
</dbReference>
<gene>
    <name evidence="5" type="primary">LOC102803841</name>
</gene>
<evidence type="ECO:0000313" key="5">
    <source>
        <dbReference type="RefSeq" id="XP_006814242.1"/>
    </source>
</evidence>
<evidence type="ECO:0000313" key="4">
    <source>
        <dbReference type="Proteomes" id="UP000694865"/>
    </source>
</evidence>
<dbReference type="Pfam" id="PF00012">
    <property type="entry name" value="HSP70"/>
    <property type="match status" value="1"/>
</dbReference>
<sequence length="230" mass="25563">PKIQQLVRDIFNGMKPSLGINPDEAVAYGAAVQGGILAGDTGTKDIVVFDITLLALEIETVGGKLTKLVPKNTPIPTRRSKTFSLTEENQPSVTIRVFEGEHPMTKDNHLLGTFVLKAIPPAPRGKPQISIIFEVDVKGILWMTVENIGTGYKETITFDNDQNRLSPEDIQRMVGEAKQFADEDIKRKERGEASNELEGYAYTLKKQVNDEKKLGGTDRRAKECYYSVLR</sequence>
<dbReference type="RefSeq" id="XP_006814242.1">
    <property type="nucleotide sequence ID" value="XM_006814179.1"/>
</dbReference>
<keyword evidence="3" id="KW-0067">ATP-binding</keyword>
<name>A0ABM0M2K1_SACKO</name>
<keyword evidence="4" id="KW-1185">Reference proteome</keyword>
<evidence type="ECO:0000256" key="3">
    <source>
        <dbReference type="ARBA" id="ARBA00022840"/>
    </source>
</evidence>
<organism evidence="4 5">
    <name type="scientific">Saccoglossus kowalevskii</name>
    <name type="common">Acorn worm</name>
    <dbReference type="NCBI Taxonomy" id="10224"/>
    <lineage>
        <taxon>Eukaryota</taxon>
        <taxon>Metazoa</taxon>
        <taxon>Hemichordata</taxon>
        <taxon>Enteropneusta</taxon>
        <taxon>Harrimaniidae</taxon>
        <taxon>Saccoglossus</taxon>
    </lineage>
</organism>
<dbReference type="Gene3D" id="2.60.34.10">
    <property type="entry name" value="Substrate Binding Domain Of DNAk, Chain A, domain 1"/>
    <property type="match status" value="1"/>
</dbReference>
<keyword evidence="2" id="KW-0547">Nucleotide-binding</keyword>
<feature type="non-terminal residue" evidence="5">
    <location>
        <position position="1"/>
    </location>
</feature>
<dbReference type="SUPFAM" id="SSF100920">
    <property type="entry name" value="Heat shock protein 70kD (HSP70), peptide-binding domain"/>
    <property type="match status" value="1"/>
</dbReference>
<evidence type="ECO:0000256" key="1">
    <source>
        <dbReference type="ARBA" id="ARBA00007381"/>
    </source>
</evidence>
<reference evidence="5" key="1">
    <citation type="submission" date="2025-08" db="UniProtKB">
        <authorList>
            <consortium name="RefSeq"/>
        </authorList>
    </citation>
    <scope>IDENTIFICATION</scope>
    <source>
        <tissue evidence="5">Testes</tissue>
    </source>
</reference>
<dbReference type="GeneID" id="102803841"/>